<evidence type="ECO:0000313" key="3">
    <source>
        <dbReference type="EMBL" id="KAK6332697.1"/>
    </source>
</evidence>
<evidence type="ECO:0000313" key="4">
    <source>
        <dbReference type="Proteomes" id="UP001375240"/>
    </source>
</evidence>
<feature type="region of interest" description="Disordered" evidence="1">
    <location>
        <begin position="63"/>
        <end position="214"/>
    </location>
</feature>
<feature type="compositionally biased region" description="Polar residues" evidence="1">
    <location>
        <begin position="266"/>
        <end position="281"/>
    </location>
</feature>
<feature type="domain" description="UspA" evidence="2">
    <location>
        <begin position="692"/>
        <end position="788"/>
    </location>
</feature>
<comment type="caution">
    <text evidence="3">The sequence shown here is derived from an EMBL/GenBank/DDBJ whole genome shotgun (WGS) entry which is preliminary data.</text>
</comment>
<sequence>MRPCSSRLPCAPVNDTTWAFSSPSCVNHQITNFLPPILARLTTAMSLESALEDERLEVLKLLENRPSPKPGGGGNTSSISPTTPRSPPLVPRAISPTRSPPRGGQSMGGISSMILAAERVSNSASPPPASLGYNPRSRDSSPHGSFHSTASSSNPAPRLLKDRDKDRDPSAFTPNAGYQFDMIPTLPGPYNRRHGSNRMGKTTANIPASPASSPTLTHAALSYQDTLSSIYTESGPFQPGGMGLPTGSQVGGRQMRLGTSARRSDSPSMHHNRSASPNTGNLSLSPLSSPPLSINTIGPVRTLITENDTVIDLDSAYRRLSDDALRNSGGSLANLPERGGVAAHVRASSGESIARDGGVRLEKDLTFMVGDDGREIAVESSDESDFSSEEDTEHFRGRQAEKPGLGEIGSSETQLSSSKTSLGGVQPQSSKTGTPRRKTMSLLAAAEEERKTVSSRYKVSSLLPAVTVSPPTQTQQNTNRNIIHPNTNFDTRSHLSTPISSDAEADSKDLKRASRLSLNTFPIVSDPETHRVACRIVRGDLHGLQPDPATLRRKQRSYLVATDLSAEAAHALEWTIGTVLRDGDTLLAIYAIDEEGVGDIDPHKIVSVASEGSHTGSSSPLVSNRRKSLERGKGNKSGTSPARSSSLNRQEAPDNTSEGHHYSADNSSVDVLPQLPTETLENEDGKSTTADIYPKDRSKSEQERLAAAEQISTLVTKLLKKTKLQVNVIVEVIHCKSPKHLLTEMIDILEPTLVILGSRGRSALKGVLLGSFSNYLVTKSSVPVMVARKKLKKSKFKHPNPRLINNLSPGTSRTLASAKVD</sequence>
<feature type="region of interest" description="Disordered" evidence="1">
    <location>
        <begin position="242"/>
        <end position="291"/>
    </location>
</feature>
<feature type="region of interest" description="Disordered" evidence="1">
    <location>
        <begin position="468"/>
        <end position="506"/>
    </location>
</feature>
<dbReference type="Pfam" id="PF00582">
    <property type="entry name" value="Usp"/>
    <property type="match status" value="1"/>
</dbReference>
<gene>
    <name evidence="3" type="ORF">TWF696_002726</name>
</gene>
<feature type="compositionally biased region" description="Low complexity" evidence="1">
    <location>
        <begin position="282"/>
        <end position="291"/>
    </location>
</feature>
<feature type="compositionally biased region" description="Acidic residues" evidence="1">
    <location>
        <begin position="380"/>
        <end position="392"/>
    </location>
</feature>
<dbReference type="CDD" id="cd23659">
    <property type="entry name" value="USP_At3g01520-like"/>
    <property type="match status" value="1"/>
</dbReference>
<feature type="compositionally biased region" description="Polar residues" evidence="1">
    <location>
        <begin position="803"/>
        <end position="815"/>
    </location>
</feature>
<dbReference type="PRINTS" id="PR01438">
    <property type="entry name" value="UNVRSLSTRESS"/>
</dbReference>
<protein>
    <recommendedName>
        <fullName evidence="2">UspA domain-containing protein</fullName>
    </recommendedName>
</protein>
<feature type="compositionally biased region" description="Low complexity" evidence="1">
    <location>
        <begin position="410"/>
        <end position="422"/>
    </location>
</feature>
<dbReference type="InterPro" id="IPR006015">
    <property type="entry name" value="Universal_stress_UspA"/>
</dbReference>
<dbReference type="Gene3D" id="3.40.50.620">
    <property type="entry name" value="HUPs"/>
    <property type="match status" value="1"/>
</dbReference>
<dbReference type="InterPro" id="IPR006016">
    <property type="entry name" value="UspA"/>
</dbReference>
<feature type="compositionally biased region" description="Polar residues" evidence="1">
    <location>
        <begin position="199"/>
        <end position="214"/>
    </location>
</feature>
<dbReference type="AlphaFoldDB" id="A0AAV9U0B9"/>
<feature type="compositionally biased region" description="Polar residues" evidence="1">
    <location>
        <begin position="636"/>
        <end position="656"/>
    </location>
</feature>
<feature type="region of interest" description="Disordered" evidence="1">
    <location>
        <begin position="610"/>
        <end position="700"/>
    </location>
</feature>
<evidence type="ECO:0000256" key="1">
    <source>
        <dbReference type="SAM" id="MobiDB-lite"/>
    </source>
</evidence>
<dbReference type="SUPFAM" id="SSF52402">
    <property type="entry name" value="Adenine nucleotide alpha hydrolases-like"/>
    <property type="match status" value="1"/>
</dbReference>
<feature type="compositionally biased region" description="Basic and acidic residues" evidence="1">
    <location>
        <begin position="159"/>
        <end position="169"/>
    </location>
</feature>
<dbReference type="PANTHER" id="PTHR46100:SF4">
    <property type="entry name" value="USPA DOMAIN-CONTAINING PROTEIN"/>
    <property type="match status" value="1"/>
</dbReference>
<dbReference type="PANTHER" id="PTHR46100">
    <property type="entry name" value="IMP2'P"/>
    <property type="match status" value="1"/>
</dbReference>
<feature type="region of interest" description="Disordered" evidence="1">
    <location>
        <begin position="798"/>
        <end position="821"/>
    </location>
</feature>
<name>A0AAV9U0B9_9PEZI</name>
<feature type="compositionally biased region" description="Polar residues" evidence="1">
    <location>
        <begin position="469"/>
        <end position="500"/>
    </location>
</feature>
<keyword evidence="4" id="KW-1185">Reference proteome</keyword>
<dbReference type="EMBL" id="JAVHNQ010000014">
    <property type="protein sequence ID" value="KAK6332697.1"/>
    <property type="molecule type" value="Genomic_DNA"/>
</dbReference>
<evidence type="ECO:0000259" key="2">
    <source>
        <dbReference type="Pfam" id="PF00582"/>
    </source>
</evidence>
<feature type="compositionally biased region" description="Polar residues" evidence="1">
    <location>
        <begin position="610"/>
        <end position="622"/>
    </location>
</feature>
<feature type="region of interest" description="Disordered" evidence="1">
    <location>
        <begin position="378"/>
        <end position="438"/>
    </location>
</feature>
<dbReference type="Proteomes" id="UP001375240">
    <property type="component" value="Unassembled WGS sequence"/>
</dbReference>
<accession>A0AAV9U0B9</accession>
<reference evidence="3 4" key="1">
    <citation type="submission" date="2019-10" db="EMBL/GenBank/DDBJ databases">
        <authorList>
            <person name="Palmer J.M."/>
        </authorList>
    </citation>
    <scope>NUCLEOTIDE SEQUENCE [LARGE SCALE GENOMIC DNA]</scope>
    <source>
        <strain evidence="3 4">TWF696</strain>
    </source>
</reference>
<organism evidence="3 4">
    <name type="scientific">Orbilia brochopaga</name>
    <dbReference type="NCBI Taxonomy" id="3140254"/>
    <lineage>
        <taxon>Eukaryota</taxon>
        <taxon>Fungi</taxon>
        <taxon>Dikarya</taxon>
        <taxon>Ascomycota</taxon>
        <taxon>Pezizomycotina</taxon>
        <taxon>Orbiliomycetes</taxon>
        <taxon>Orbiliales</taxon>
        <taxon>Orbiliaceae</taxon>
        <taxon>Orbilia</taxon>
    </lineage>
</organism>
<proteinExistence type="predicted"/>
<feature type="compositionally biased region" description="Polar residues" evidence="1">
    <location>
        <begin position="142"/>
        <end position="155"/>
    </location>
</feature>
<dbReference type="InterPro" id="IPR014729">
    <property type="entry name" value="Rossmann-like_a/b/a_fold"/>
</dbReference>